<feature type="compositionally biased region" description="Polar residues" evidence="3">
    <location>
        <begin position="79"/>
        <end position="106"/>
    </location>
</feature>
<accession>A0A5K3FBB6</accession>
<dbReference type="AlphaFoldDB" id="A0A5K3FBB6"/>
<feature type="domain" description="HTH La-type RNA-binding" evidence="4">
    <location>
        <begin position="506"/>
        <end position="596"/>
    </location>
</feature>
<feature type="region of interest" description="Disordered" evidence="3">
    <location>
        <begin position="69"/>
        <end position="323"/>
    </location>
</feature>
<dbReference type="GO" id="GO:0003723">
    <property type="term" value="F:RNA binding"/>
    <property type="evidence" value="ECO:0007669"/>
    <property type="project" value="UniProtKB-UniRule"/>
</dbReference>
<dbReference type="WBParaSite" id="MCU_007047-RB">
    <property type="protein sequence ID" value="MCU_007047-RB"/>
    <property type="gene ID" value="MCU_007047"/>
</dbReference>
<feature type="compositionally biased region" description="Low complexity" evidence="3">
    <location>
        <begin position="180"/>
        <end position="197"/>
    </location>
</feature>
<dbReference type="Gene3D" id="1.10.10.10">
    <property type="entry name" value="Winged helix-like DNA-binding domain superfamily/Winged helix DNA-binding domain"/>
    <property type="match status" value="1"/>
</dbReference>
<evidence type="ECO:0000313" key="5">
    <source>
        <dbReference type="WBParaSite" id="MCU_007047-RB"/>
    </source>
</evidence>
<dbReference type="PROSITE" id="PS50961">
    <property type="entry name" value="HTH_LA"/>
    <property type="match status" value="1"/>
</dbReference>
<dbReference type="SMART" id="SM00715">
    <property type="entry name" value="LA"/>
    <property type="match status" value="1"/>
</dbReference>
<evidence type="ECO:0000256" key="3">
    <source>
        <dbReference type="SAM" id="MobiDB-lite"/>
    </source>
</evidence>
<name>A0A5K3FBB6_MESCO</name>
<dbReference type="InterPro" id="IPR036390">
    <property type="entry name" value="WH_DNA-bd_sf"/>
</dbReference>
<proteinExistence type="predicted"/>
<feature type="region of interest" description="Disordered" evidence="3">
    <location>
        <begin position="786"/>
        <end position="837"/>
    </location>
</feature>
<dbReference type="SUPFAM" id="SSF46785">
    <property type="entry name" value="Winged helix' DNA-binding domain"/>
    <property type="match status" value="1"/>
</dbReference>
<keyword evidence="1 2" id="KW-0694">RNA-binding</keyword>
<dbReference type="InterPro" id="IPR006630">
    <property type="entry name" value="La_HTH"/>
</dbReference>
<protein>
    <submittedName>
        <fullName evidence="5">HTH La-type RNA-binding domain-containing protein</fullName>
    </submittedName>
</protein>
<organism evidence="5">
    <name type="scientific">Mesocestoides corti</name>
    <name type="common">Flatworm</name>
    <dbReference type="NCBI Taxonomy" id="53468"/>
    <lineage>
        <taxon>Eukaryota</taxon>
        <taxon>Metazoa</taxon>
        <taxon>Spiralia</taxon>
        <taxon>Lophotrochozoa</taxon>
        <taxon>Platyhelminthes</taxon>
        <taxon>Cestoda</taxon>
        <taxon>Eucestoda</taxon>
        <taxon>Cyclophyllidea</taxon>
        <taxon>Mesocestoididae</taxon>
        <taxon>Mesocestoides</taxon>
    </lineage>
</organism>
<evidence type="ECO:0000256" key="1">
    <source>
        <dbReference type="ARBA" id="ARBA00022884"/>
    </source>
</evidence>
<sequence>MLHLPFAPCVSVVPYHPSKAIKMSNSLASKVSDLAVTSNHASATKAKSVELNGGAVGVALVLGDSPLAEKPNPWKSRPISVSSSNTFSGGALRQQDSAEPHSTSTEKLFEADAWPEPSAPFERRSMISNSGRPKSLDEKPKSKKPTRKWQNVDIEYPSSRGGNSGRGGVRLPSNSAGGFHQSASSQSNVSQSNCHQSASTLSRGGGGRRGGSSANGPFSRGRGGRPLNGYYPRQILRGTDHDPVQEVEVPQGNNHTESPPKPLPTATVYASGAPRGSYSSRQRRAGVRGGGYSGSGYLMQKSSGGPPPPPLPPSAPTAEAALHQSAAAVAQTMSSLGPVTPVTYLFPNMMMPGSPLITPSAIPIPTIPSGPVPASTEAAVLDGSAAALQAAVLLPEVSSSQVCLASPEATPPAVATTSAEVLSLEQMVDYIDEVGWSKARIPECLRSNPTVAAAMQAAGVVAATGDIAGEISTSVSSNSVAGKKEDVVVVDDKVFFVPRSAHLTKFLKLQSKHDYIRHHVDYYFSDANLHRDQHLMSILSENNQSCPLTLLLAFNRLRWVNVTEEELLEAIVSSPSVSVVYSAKGQKPIGVAPQTSSLVRPSDAAFVAKTSVTEDSVKPNEATELHQITEADPAPSIFLPAVTMSNLPILVPPGAPLHSAAGPQPNGNHFFPAPQLLPYPGIPSLPSYYVTAVPPTGMVAAAAGDQTTGLNNITTDNNALYYRAVLAAAAGYPQTAPPHLLSYGVQQPPFYFPLIQPSSTGAVAGPASSNHSLMRNAPSGAFFVSSAASSNPVPPPPTIHQKSHPISVRATLHRPPSNRPISTENKAADDLPAESLP</sequence>
<reference evidence="5" key="1">
    <citation type="submission" date="2019-11" db="UniProtKB">
        <authorList>
            <consortium name="WormBaseParasite"/>
        </authorList>
    </citation>
    <scope>IDENTIFICATION</scope>
</reference>
<feature type="compositionally biased region" description="Pro residues" evidence="3">
    <location>
        <begin position="305"/>
        <end position="315"/>
    </location>
</feature>
<dbReference type="InterPro" id="IPR036388">
    <property type="entry name" value="WH-like_DNA-bd_sf"/>
</dbReference>
<dbReference type="CDD" id="cd07323">
    <property type="entry name" value="LAM"/>
    <property type="match status" value="1"/>
</dbReference>
<evidence type="ECO:0000259" key="4">
    <source>
        <dbReference type="PROSITE" id="PS50961"/>
    </source>
</evidence>
<evidence type="ECO:0000256" key="2">
    <source>
        <dbReference type="PROSITE-ProRule" id="PRU00332"/>
    </source>
</evidence>
<dbReference type="Pfam" id="PF05383">
    <property type="entry name" value="La"/>
    <property type="match status" value="1"/>
</dbReference>